<gene>
    <name evidence="1" type="ORF">HNP81_003043</name>
</gene>
<dbReference type="EMBL" id="JACJHX010000009">
    <property type="protein sequence ID" value="MBA9027752.1"/>
    <property type="molecule type" value="Genomic_DNA"/>
</dbReference>
<comment type="caution">
    <text evidence="1">The sequence shown here is derived from an EMBL/GenBank/DDBJ whole genome shotgun (WGS) entry which is preliminary data.</text>
</comment>
<organism evidence="1 2">
    <name type="scientific">Peribacillus huizhouensis</name>
    <dbReference type="NCBI Taxonomy" id="1501239"/>
    <lineage>
        <taxon>Bacteria</taxon>
        <taxon>Bacillati</taxon>
        <taxon>Bacillota</taxon>
        <taxon>Bacilli</taxon>
        <taxon>Bacillales</taxon>
        <taxon>Bacillaceae</taxon>
        <taxon>Peribacillus</taxon>
    </lineage>
</organism>
<evidence type="ECO:0000313" key="1">
    <source>
        <dbReference type="EMBL" id="MBA9027752.1"/>
    </source>
</evidence>
<reference evidence="1 2" key="1">
    <citation type="submission" date="2020-08" db="EMBL/GenBank/DDBJ databases">
        <title>Genomic Encyclopedia of Type Strains, Phase IV (KMG-IV): sequencing the most valuable type-strain genomes for metagenomic binning, comparative biology and taxonomic classification.</title>
        <authorList>
            <person name="Goeker M."/>
        </authorList>
    </citation>
    <scope>NUCLEOTIDE SEQUENCE [LARGE SCALE GENOMIC DNA]</scope>
    <source>
        <strain evidence="1 2">DSM 105481</strain>
    </source>
</reference>
<dbReference type="Proteomes" id="UP000626697">
    <property type="component" value="Unassembled WGS sequence"/>
</dbReference>
<proteinExistence type="predicted"/>
<sequence>MVWFFVLLTVVTYSFVMKYVLSRIGSPQKAQKNLAQKHIVTKNNQAYIPTPTTR</sequence>
<keyword evidence="2" id="KW-1185">Reference proteome</keyword>
<protein>
    <submittedName>
        <fullName evidence="1">Uncharacterized protein</fullName>
    </submittedName>
</protein>
<evidence type="ECO:0000313" key="2">
    <source>
        <dbReference type="Proteomes" id="UP000626697"/>
    </source>
</evidence>
<name>A0ABR6CRV1_9BACI</name>
<dbReference type="RefSeq" id="WP_182503133.1">
    <property type="nucleotide sequence ID" value="NZ_JACJHX010000009.1"/>
</dbReference>
<accession>A0ABR6CRV1</accession>